<keyword evidence="2" id="KW-0231">Viral genome packaging</keyword>
<dbReference type="GO" id="GO:0051276">
    <property type="term" value="P:chromosome organization"/>
    <property type="evidence" value="ECO:0007669"/>
    <property type="project" value="InterPro"/>
</dbReference>
<proteinExistence type="predicted"/>
<evidence type="ECO:0000256" key="1">
    <source>
        <dbReference type="ARBA" id="ARBA00022612"/>
    </source>
</evidence>
<protein>
    <submittedName>
        <fullName evidence="4">Terminase small subunit</fullName>
    </submittedName>
</protein>
<dbReference type="Pfam" id="PF03592">
    <property type="entry name" value="Terminase_2"/>
    <property type="match status" value="1"/>
</dbReference>
<dbReference type="Gene3D" id="1.10.10.1400">
    <property type="entry name" value="Terminase, small subunit, N-terminal DNA-binding domain, HTH motif"/>
    <property type="match status" value="1"/>
</dbReference>
<dbReference type="Proteomes" id="UP000469724">
    <property type="component" value="Unassembled WGS sequence"/>
</dbReference>
<evidence type="ECO:0000256" key="3">
    <source>
        <dbReference type="SAM" id="MobiDB-lite"/>
    </source>
</evidence>
<reference evidence="4 5" key="1">
    <citation type="submission" date="2020-02" db="EMBL/GenBank/DDBJ databases">
        <title>Comparative genomics of sulfur disproportionating microorganisms.</title>
        <authorList>
            <person name="Ward L.M."/>
            <person name="Bertran E."/>
            <person name="Johnston D.T."/>
        </authorList>
    </citation>
    <scope>NUCLEOTIDE SEQUENCE [LARGE SCALE GENOMIC DNA]</scope>
    <source>
        <strain evidence="4 5">DSM 3696</strain>
    </source>
</reference>
<keyword evidence="5" id="KW-1185">Reference proteome</keyword>
<keyword evidence="1" id="KW-1188">Viral release from host cell</keyword>
<accession>A0A7K3NJS8</accession>
<organism evidence="4 5">
    <name type="scientific">Desulfolutivibrio sulfodismutans</name>
    <dbReference type="NCBI Taxonomy" id="63561"/>
    <lineage>
        <taxon>Bacteria</taxon>
        <taxon>Pseudomonadati</taxon>
        <taxon>Thermodesulfobacteriota</taxon>
        <taxon>Desulfovibrionia</taxon>
        <taxon>Desulfovibrionales</taxon>
        <taxon>Desulfovibrionaceae</taxon>
        <taxon>Desulfolutivibrio</taxon>
    </lineage>
</organism>
<evidence type="ECO:0000256" key="2">
    <source>
        <dbReference type="ARBA" id="ARBA00023219"/>
    </source>
</evidence>
<dbReference type="InterPro" id="IPR038713">
    <property type="entry name" value="Terminase_Gp1_N_sf"/>
</dbReference>
<dbReference type="PANTHER" id="PTHR41328:SF2">
    <property type="entry name" value="TERMINASE SMALL SUBUNIT"/>
    <property type="match status" value="1"/>
</dbReference>
<name>A0A7K3NJS8_9BACT</name>
<dbReference type="PANTHER" id="PTHR41328">
    <property type="entry name" value="TERMINASE SMALL SUBUNIT-RELATED"/>
    <property type="match status" value="1"/>
</dbReference>
<gene>
    <name evidence="4" type="ORF">G3N56_04550</name>
</gene>
<sequence length="200" mass="21861">MRDQAAGLTARQERFVQEYLVDLNATRAAERAGYSPKAAPSTGARLKNQPRVKARIETAMAERLERTRIRQDRVVMELARLAFSDICEFADWDEGGVRIRDSAGMGPGQSACIAEIVETPGKDGRKLRVKLHGKTRALEVLCRHLGLFEKVPRQAEGAVIRVVTRIPEPDWDGGEPPGAGAPPRDPGFAPSGAVPLREDA</sequence>
<feature type="region of interest" description="Disordered" evidence="3">
    <location>
        <begin position="166"/>
        <end position="200"/>
    </location>
</feature>
<dbReference type="InterPro" id="IPR052404">
    <property type="entry name" value="SPP1-like_terminase"/>
</dbReference>
<dbReference type="InterPro" id="IPR005335">
    <property type="entry name" value="Terminase_ssu"/>
</dbReference>
<evidence type="ECO:0000313" key="5">
    <source>
        <dbReference type="Proteomes" id="UP000469724"/>
    </source>
</evidence>
<evidence type="ECO:0000313" key="4">
    <source>
        <dbReference type="EMBL" id="NDY56015.1"/>
    </source>
</evidence>
<comment type="caution">
    <text evidence="4">The sequence shown here is derived from an EMBL/GenBank/DDBJ whole genome shotgun (WGS) entry which is preliminary data.</text>
</comment>
<dbReference type="AlphaFoldDB" id="A0A7K3NJS8"/>
<dbReference type="EMBL" id="JAAGRQ010000012">
    <property type="protein sequence ID" value="NDY56015.1"/>
    <property type="molecule type" value="Genomic_DNA"/>
</dbReference>